<dbReference type="Proteomes" id="UP000315115">
    <property type="component" value="Chromosome 1"/>
</dbReference>
<protein>
    <submittedName>
        <fullName evidence="1">Uncharacterized protein</fullName>
    </submittedName>
</protein>
<evidence type="ECO:0000313" key="2">
    <source>
        <dbReference type="Proteomes" id="UP000315115"/>
    </source>
</evidence>
<name>A0A510I4L5_9VIBR</name>
<proteinExistence type="predicted"/>
<sequence length="61" mass="7339">MSRELKERYTFRMRKRDLNALRHLAEANDRPIAYYADIAFTDLFNKFAINPDDFKDEPISK</sequence>
<dbReference type="AlphaFoldDB" id="A0A510I4L5"/>
<dbReference type="EMBL" id="AP019798">
    <property type="protein sequence ID" value="BBL88662.1"/>
    <property type="molecule type" value="Genomic_DNA"/>
</dbReference>
<evidence type="ECO:0000313" key="1">
    <source>
        <dbReference type="EMBL" id="BBL88662.1"/>
    </source>
</evidence>
<organism evidence="1 2">
    <name type="scientific">Vibrio rotiferianus</name>
    <dbReference type="NCBI Taxonomy" id="190895"/>
    <lineage>
        <taxon>Bacteria</taxon>
        <taxon>Pseudomonadati</taxon>
        <taxon>Pseudomonadota</taxon>
        <taxon>Gammaproteobacteria</taxon>
        <taxon>Vibrionales</taxon>
        <taxon>Vibrionaceae</taxon>
        <taxon>Vibrio</taxon>
    </lineage>
</organism>
<accession>A0A510I4L5</accession>
<gene>
    <name evidence="1" type="ORF">VroAM7_13150</name>
</gene>
<reference evidence="2" key="1">
    <citation type="submission" date="2019-07" db="EMBL/GenBank/DDBJ databases">
        <title>Complete Genome Sequences of Vibrion rotiferianus strain AM7.</title>
        <authorList>
            <person name="Miyazaki K."/>
            <person name="Wiseschart A."/>
            <person name="Pootanakit K."/>
            <person name="Ishimori K."/>
            <person name="Kitahara K."/>
        </authorList>
    </citation>
    <scope>NUCLEOTIDE SEQUENCE [LARGE SCALE GENOMIC DNA]</scope>
    <source>
        <strain evidence="2">AM7</strain>
    </source>
</reference>
<dbReference type="RefSeq" id="WP_138942462.1">
    <property type="nucleotide sequence ID" value="NZ_PZOA01000010.1"/>
</dbReference>